<dbReference type="InterPro" id="IPR046357">
    <property type="entry name" value="PPIase_dom_sf"/>
</dbReference>
<evidence type="ECO:0000313" key="6">
    <source>
        <dbReference type="EMBL" id="MDO6425217.1"/>
    </source>
</evidence>
<evidence type="ECO:0000256" key="1">
    <source>
        <dbReference type="ARBA" id="ARBA00000971"/>
    </source>
</evidence>
<dbReference type="Gene3D" id="3.10.50.40">
    <property type="match status" value="1"/>
</dbReference>
<dbReference type="EMBL" id="JAUOPB010000436">
    <property type="protein sequence ID" value="MDO6425217.1"/>
    <property type="molecule type" value="Genomic_DNA"/>
</dbReference>
<feature type="non-terminal residue" evidence="6">
    <location>
        <position position="82"/>
    </location>
</feature>
<feature type="domain" description="PPIase FKBP-type" evidence="5">
    <location>
        <begin position="10"/>
        <end position="82"/>
    </location>
</feature>
<evidence type="ECO:0000256" key="3">
    <source>
        <dbReference type="PROSITE-ProRule" id="PRU00277"/>
    </source>
</evidence>
<evidence type="ECO:0000256" key="4">
    <source>
        <dbReference type="RuleBase" id="RU003915"/>
    </source>
</evidence>
<evidence type="ECO:0000259" key="5">
    <source>
        <dbReference type="PROSITE" id="PS50059"/>
    </source>
</evidence>
<dbReference type="Proteomes" id="UP001169760">
    <property type="component" value="Unassembled WGS sequence"/>
</dbReference>
<dbReference type="PROSITE" id="PS50059">
    <property type="entry name" value="FKBP_PPIASE"/>
    <property type="match status" value="1"/>
</dbReference>
<comment type="catalytic activity">
    <reaction evidence="1 3 4">
        <text>[protein]-peptidylproline (omega=180) = [protein]-peptidylproline (omega=0)</text>
        <dbReference type="Rhea" id="RHEA:16237"/>
        <dbReference type="Rhea" id="RHEA-COMP:10747"/>
        <dbReference type="Rhea" id="RHEA-COMP:10748"/>
        <dbReference type="ChEBI" id="CHEBI:83833"/>
        <dbReference type="ChEBI" id="CHEBI:83834"/>
        <dbReference type="EC" id="5.2.1.8"/>
    </reaction>
</comment>
<dbReference type="EC" id="5.2.1.8" evidence="4"/>
<dbReference type="AlphaFoldDB" id="A0AAW7XFP6"/>
<comment type="similarity">
    <text evidence="4">Belongs to the FKBP-type PPIase family.</text>
</comment>
<organism evidence="6 7">
    <name type="scientific">Saccharophagus degradans</name>
    <dbReference type="NCBI Taxonomy" id="86304"/>
    <lineage>
        <taxon>Bacteria</taxon>
        <taxon>Pseudomonadati</taxon>
        <taxon>Pseudomonadota</taxon>
        <taxon>Gammaproteobacteria</taxon>
        <taxon>Cellvibrionales</taxon>
        <taxon>Cellvibrionaceae</taxon>
        <taxon>Saccharophagus</taxon>
    </lineage>
</organism>
<dbReference type="GO" id="GO:0003755">
    <property type="term" value="F:peptidyl-prolyl cis-trans isomerase activity"/>
    <property type="evidence" value="ECO:0007669"/>
    <property type="project" value="UniProtKB-UniRule"/>
</dbReference>
<reference evidence="6" key="1">
    <citation type="submission" date="2023-07" db="EMBL/GenBank/DDBJ databases">
        <title>Genome content predicts the carbon catabolic preferences of heterotrophic bacteria.</title>
        <authorList>
            <person name="Gralka M."/>
        </authorList>
    </citation>
    <scope>NUCLEOTIDE SEQUENCE</scope>
    <source>
        <strain evidence="6">I3M17_2</strain>
    </source>
</reference>
<dbReference type="SUPFAM" id="SSF54534">
    <property type="entry name" value="FKBP-like"/>
    <property type="match status" value="1"/>
</dbReference>
<dbReference type="Pfam" id="PF00254">
    <property type="entry name" value="FKBP_C"/>
    <property type="match status" value="1"/>
</dbReference>
<keyword evidence="3 4" id="KW-0413">Isomerase</keyword>
<keyword evidence="2 3" id="KW-0697">Rotamase</keyword>
<evidence type="ECO:0000313" key="7">
    <source>
        <dbReference type="Proteomes" id="UP001169760"/>
    </source>
</evidence>
<dbReference type="RefSeq" id="WP_303494670.1">
    <property type="nucleotide sequence ID" value="NZ_JAUOPB010000436.1"/>
</dbReference>
<gene>
    <name evidence="6" type="ORF">Q4521_22255</name>
</gene>
<accession>A0AAW7XFP6</accession>
<evidence type="ECO:0000256" key="2">
    <source>
        <dbReference type="ARBA" id="ARBA00023110"/>
    </source>
</evidence>
<dbReference type="InterPro" id="IPR001179">
    <property type="entry name" value="PPIase_FKBP_dom"/>
</dbReference>
<name>A0AAW7XFP6_9GAMM</name>
<sequence length="82" mass="8585">EGTGDFPISSDIVKVNYTGYFTNGTIITQSADNGKQLTLQKILLGLAYGIPQFKTGGSGKIIIPSKLAYGNSDYGRIPGGSV</sequence>
<protein>
    <recommendedName>
        <fullName evidence="4">Peptidyl-prolyl cis-trans isomerase</fullName>
        <ecNumber evidence="4">5.2.1.8</ecNumber>
    </recommendedName>
</protein>
<feature type="non-terminal residue" evidence="6">
    <location>
        <position position="1"/>
    </location>
</feature>
<proteinExistence type="inferred from homology"/>
<comment type="caution">
    <text evidence="6">The sequence shown here is derived from an EMBL/GenBank/DDBJ whole genome shotgun (WGS) entry which is preliminary data.</text>
</comment>